<name>A0AAN6WQH6_9PEZI</name>
<comment type="caution">
    <text evidence="2">The sequence shown here is derived from an EMBL/GenBank/DDBJ whole genome shotgun (WGS) entry which is preliminary data.</text>
</comment>
<proteinExistence type="predicted"/>
<evidence type="ECO:0000313" key="2">
    <source>
        <dbReference type="EMBL" id="KAK4186101.1"/>
    </source>
</evidence>
<reference evidence="2" key="2">
    <citation type="submission" date="2023-05" db="EMBL/GenBank/DDBJ databases">
        <authorList>
            <consortium name="Lawrence Berkeley National Laboratory"/>
            <person name="Steindorff A."/>
            <person name="Hensen N."/>
            <person name="Bonometti L."/>
            <person name="Westerberg I."/>
            <person name="Brannstrom I.O."/>
            <person name="Guillou S."/>
            <person name="Cros-Aarteil S."/>
            <person name="Calhoun S."/>
            <person name="Haridas S."/>
            <person name="Kuo A."/>
            <person name="Mondo S."/>
            <person name="Pangilinan J."/>
            <person name="Riley R."/>
            <person name="Labutti K."/>
            <person name="Andreopoulos B."/>
            <person name="Lipzen A."/>
            <person name="Chen C."/>
            <person name="Yanf M."/>
            <person name="Daum C."/>
            <person name="Ng V."/>
            <person name="Clum A."/>
            <person name="Ohm R."/>
            <person name="Martin F."/>
            <person name="Silar P."/>
            <person name="Natvig D."/>
            <person name="Lalanne C."/>
            <person name="Gautier V."/>
            <person name="Ament-Velasquez S.L."/>
            <person name="Kruys A."/>
            <person name="Hutchinson M.I."/>
            <person name="Powell A.J."/>
            <person name="Barry K."/>
            <person name="Miller A.N."/>
            <person name="Grigoriev I.V."/>
            <person name="Debuchy R."/>
            <person name="Gladieux P."/>
            <person name="Thoren M.H."/>
            <person name="Johannesson H."/>
        </authorList>
    </citation>
    <scope>NUCLEOTIDE SEQUENCE</scope>
    <source>
        <strain evidence="2">PSN309</strain>
    </source>
</reference>
<evidence type="ECO:0000256" key="1">
    <source>
        <dbReference type="SAM" id="MobiDB-lite"/>
    </source>
</evidence>
<reference evidence="2" key="1">
    <citation type="journal article" date="2023" name="Mol. Phylogenet. Evol.">
        <title>Genome-scale phylogeny and comparative genomics of the fungal order Sordariales.</title>
        <authorList>
            <person name="Hensen N."/>
            <person name="Bonometti L."/>
            <person name="Westerberg I."/>
            <person name="Brannstrom I.O."/>
            <person name="Guillou S."/>
            <person name="Cros-Aarteil S."/>
            <person name="Calhoun S."/>
            <person name="Haridas S."/>
            <person name="Kuo A."/>
            <person name="Mondo S."/>
            <person name="Pangilinan J."/>
            <person name="Riley R."/>
            <person name="LaButti K."/>
            <person name="Andreopoulos B."/>
            <person name="Lipzen A."/>
            <person name="Chen C."/>
            <person name="Yan M."/>
            <person name="Daum C."/>
            <person name="Ng V."/>
            <person name="Clum A."/>
            <person name="Steindorff A."/>
            <person name="Ohm R.A."/>
            <person name="Martin F."/>
            <person name="Silar P."/>
            <person name="Natvig D.O."/>
            <person name="Lalanne C."/>
            <person name="Gautier V."/>
            <person name="Ament-Velasquez S.L."/>
            <person name="Kruys A."/>
            <person name="Hutchinson M.I."/>
            <person name="Powell A.J."/>
            <person name="Barry K."/>
            <person name="Miller A.N."/>
            <person name="Grigoriev I.V."/>
            <person name="Debuchy R."/>
            <person name="Gladieux P."/>
            <person name="Hiltunen Thoren M."/>
            <person name="Johannesson H."/>
        </authorList>
    </citation>
    <scope>NUCLEOTIDE SEQUENCE</scope>
    <source>
        <strain evidence="2">PSN309</strain>
    </source>
</reference>
<feature type="compositionally biased region" description="Basic and acidic residues" evidence="1">
    <location>
        <begin position="63"/>
        <end position="78"/>
    </location>
</feature>
<organism evidence="2 3">
    <name type="scientific">Podospora australis</name>
    <dbReference type="NCBI Taxonomy" id="1536484"/>
    <lineage>
        <taxon>Eukaryota</taxon>
        <taxon>Fungi</taxon>
        <taxon>Dikarya</taxon>
        <taxon>Ascomycota</taxon>
        <taxon>Pezizomycotina</taxon>
        <taxon>Sordariomycetes</taxon>
        <taxon>Sordariomycetidae</taxon>
        <taxon>Sordariales</taxon>
        <taxon>Podosporaceae</taxon>
        <taxon>Podospora</taxon>
    </lineage>
</organism>
<keyword evidence="3" id="KW-1185">Reference proteome</keyword>
<protein>
    <submittedName>
        <fullName evidence="2">Uncharacterized protein</fullName>
    </submittedName>
</protein>
<sequence>MPCNYLCKQRPKAPTATQASPVPCGDGSSPDEGRDEEEVYSFGVGGEVEKKGGGGDEELDGGGEEKVKGVDAQVKAETEGGGGGGDEEVDGGGEGGRLRLGGRDGGFWVAFFFLFLTASGGY</sequence>
<dbReference type="AlphaFoldDB" id="A0AAN6WQH6"/>
<dbReference type="EMBL" id="MU864431">
    <property type="protein sequence ID" value="KAK4186101.1"/>
    <property type="molecule type" value="Genomic_DNA"/>
</dbReference>
<feature type="region of interest" description="Disordered" evidence="1">
    <location>
        <begin position="1"/>
        <end position="98"/>
    </location>
</feature>
<accession>A0AAN6WQH6</accession>
<gene>
    <name evidence="2" type="ORF">QBC35DRAFT_475715</name>
</gene>
<evidence type="ECO:0000313" key="3">
    <source>
        <dbReference type="Proteomes" id="UP001302126"/>
    </source>
</evidence>
<dbReference type="Proteomes" id="UP001302126">
    <property type="component" value="Unassembled WGS sequence"/>
</dbReference>